<proteinExistence type="predicted"/>
<protein>
    <submittedName>
        <fullName evidence="1">Uncharacterized protein</fullName>
    </submittedName>
</protein>
<name>A0ABQ0G2V9_9PEZI</name>
<reference evidence="1 2" key="1">
    <citation type="submission" date="2024-09" db="EMBL/GenBank/DDBJ databases">
        <title>Itraconazole resistance in Madurella fahalii resulting from another homologue of gene encoding cytochrome P450 14-alpha sterol demethylase (CYP51).</title>
        <authorList>
            <person name="Yoshioka I."/>
            <person name="Fahal A.H."/>
            <person name="Kaneko S."/>
            <person name="Yaguchi T."/>
        </authorList>
    </citation>
    <scope>NUCLEOTIDE SEQUENCE [LARGE SCALE GENOMIC DNA]</scope>
    <source>
        <strain evidence="1 2">IFM 68171</strain>
    </source>
</reference>
<accession>A0ABQ0G2V9</accession>
<evidence type="ECO:0000313" key="1">
    <source>
        <dbReference type="EMBL" id="GAB1312097.1"/>
    </source>
</evidence>
<sequence length="211" mass="23623">MIIGVADYSTSEFNSLLDFSDVLPIFDDLDGNRLANGAIKDLFRRHNVQGTIGLALLHKHFDVCDGERITDVRGTSNPVTFELGEASTWRFSPERRQLVPLEYSVTQSKIDWETPSMQALLAEFSEMLLSKKADGILGLCSYPGDGYPGRVEFTVGRSNVNLTPQEANYLPSAGTREAAWFYTDDFIKRGCRCNCFKTEKHTYSHGYTVSS</sequence>
<evidence type="ECO:0000313" key="2">
    <source>
        <dbReference type="Proteomes" id="UP001628179"/>
    </source>
</evidence>
<gene>
    <name evidence="1" type="ORF">MFIFM68171_02307</name>
</gene>
<comment type="caution">
    <text evidence="1">The sequence shown here is derived from an EMBL/GenBank/DDBJ whole genome shotgun (WGS) entry which is preliminary data.</text>
</comment>
<dbReference type="Proteomes" id="UP001628179">
    <property type="component" value="Unassembled WGS sequence"/>
</dbReference>
<keyword evidence="2" id="KW-1185">Reference proteome</keyword>
<dbReference type="EMBL" id="BAAFSV010000001">
    <property type="protein sequence ID" value="GAB1312097.1"/>
    <property type="molecule type" value="Genomic_DNA"/>
</dbReference>
<organism evidence="1 2">
    <name type="scientific">Madurella fahalii</name>
    <dbReference type="NCBI Taxonomy" id="1157608"/>
    <lineage>
        <taxon>Eukaryota</taxon>
        <taxon>Fungi</taxon>
        <taxon>Dikarya</taxon>
        <taxon>Ascomycota</taxon>
        <taxon>Pezizomycotina</taxon>
        <taxon>Sordariomycetes</taxon>
        <taxon>Sordariomycetidae</taxon>
        <taxon>Sordariales</taxon>
        <taxon>Sordariales incertae sedis</taxon>
        <taxon>Madurella</taxon>
    </lineage>
</organism>
<dbReference type="RefSeq" id="XP_070913830.1">
    <property type="nucleotide sequence ID" value="XM_071057729.1"/>
</dbReference>
<dbReference type="GeneID" id="98173052"/>